<name>A0A0C3C7Y5_HEBCY</name>
<protein>
    <submittedName>
        <fullName evidence="2">Uncharacterized protein</fullName>
    </submittedName>
</protein>
<evidence type="ECO:0000256" key="1">
    <source>
        <dbReference type="SAM" id="MobiDB-lite"/>
    </source>
</evidence>
<reference evidence="2 3" key="1">
    <citation type="submission" date="2014-04" db="EMBL/GenBank/DDBJ databases">
        <authorList>
            <consortium name="DOE Joint Genome Institute"/>
            <person name="Kuo A."/>
            <person name="Gay G."/>
            <person name="Dore J."/>
            <person name="Kohler A."/>
            <person name="Nagy L.G."/>
            <person name="Floudas D."/>
            <person name="Copeland A."/>
            <person name="Barry K.W."/>
            <person name="Cichocki N."/>
            <person name="Veneault-Fourrey C."/>
            <person name="LaButti K."/>
            <person name="Lindquist E.A."/>
            <person name="Lipzen A."/>
            <person name="Lundell T."/>
            <person name="Morin E."/>
            <person name="Murat C."/>
            <person name="Sun H."/>
            <person name="Tunlid A."/>
            <person name="Henrissat B."/>
            <person name="Grigoriev I.V."/>
            <person name="Hibbett D.S."/>
            <person name="Martin F."/>
            <person name="Nordberg H.P."/>
            <person name="Cantor M.N."/>
            <person name="Hua S.X."/>
        </authorList>
    </citation>
    <scope>NUCLEOTIDE SEQUENCE [LARGE SCALE GENOMIC DNA]</scope>
    <source>
        <strain evidence="3">h7</strain>
    </source>
</reference>
<keyword evidence="3" id="KW-1185">Reference proteome</keyword>
<feature type="region of interest" description="Disordered" evidence="1">
    <location>
        <begin position="88"/>
        <end position="109"/>
    </location>
</feature>
<dbReference type="EMBL" id="KN831785">
    <property type="protein sequence ID" value="KIM39671.1"/>
    <property type="molecule type" value="Genomic_DNA"/>
</dbReference>
<sequence length="109" mass="12174">MCWTLDIGWLDLGCVLYAGDGGDGHNRRARDNGRTHGGMEWNGIGAEWMQIVEKNDGMVILIRHDEGKKAGRQTDRRAAAVGGWVFSHRGRGGVQKKKKEKRTTQRQNG</sequence>
<evidence type="ECO:0000313" key="3">
    <source>
        <dbReference type="Proteomes" id="UP000053424"/>
    </source>
</evidence>
<organism evidence="2 3">
    <name type="scientific">Hebeloma cylindrosporum</name>
    <dbReference type="NCBI Taxonomy" id="76867"/>
    <lineage>
        <taxon>Eukaryota</taxon>
        <taxon>Fungi</taxon>
        <taxon>Dikarya</taxon>
        <taxon>Basidiomycota</taxon>
        <taxon>Agaricomycotina</taxon>
        <taxon>Agaricomycetes</taxon>
        <taxon>Agaricomycetidae</taxon>
        <taxon>Agaricales</taxon>
        <taxon>Agaricineae</taxon>
        <taxon>Hymenogastraceae</taxon>
        <taxon>Hebeloma</taxon>
    </lineage>
</organism>
<reference evidence="3" key="2">
    <citation type="submission" date="2015-01" db="EMBL/GenBank/DDBJ databases">
        <title>Evolutionary Origins and Diversification of the Mycorrhizal Mutualists.</title>
        <authorList>
            <consortium name="DOE Joint Genome Institute"/>
            <consortium name="Mycorrhizal Genomics Consortium"/>
            <person name="Kohler A."/>
            <person name="Kuo A."/>
            <person name="Nagy L.G."/>
            <person name="Floudas D."/>
            <person name="Copeland A."/>
            <person name="Barry K.W."/>
            <person name="Cichocki N."/>
            <person name="Veneault-Fourrey C."/>
            <person name="LaButti K."/>
            <person name="Lindquist E.A."/>
            <person name="Lipzen A."/>
            <person name="Lundell T."/>
            <person name="Morin E."/>
            <person name="Murat C."/>
            <person name="Riley R."/>
            <person name="Ohm R."/>
            <person name="Sun H."/>
            <person name="Tunlid A."/>
            <person name="Henrissat B."/>
            <person name="Grigoriev I.V."/>
            <person name="Hibbett D.S."/>
            <person name="Martin F."/>
        </authorList>
    </citation>
    <scope>NUCLEOTIDE SEQUENCE [LARGE SCALE GENOMIC DNA]</scope>
    <source>
        <strain evidence="3">h7</strain>
    </source>
</reference>
<accession>A0A0C3C7Y5</accession>
<dbReference type="AlphaFoldDB" id="A0A0C3C7Y5"/>
<evidence type="ECO:0000313" key="2">
    <source>
        <dbReference type="EMBL" id="KIM39671.1"/>
    </source>
</evidence>
<dbReference type="HOGENOM" id="CLU_2184289_0_0_1"/>
<gene>
    <name evidence="2" type="ORF">M413DRAFT_194880</name>
</gene>
<dbReference type="Proteomes" id="UP000053424">
    <property type="component" value="Unassembled WGS sequence"/>
</dbReference>
<feature type="compositionally biased region" description="Basic residues" evidence="1">
    <location>
        <begin position="88"/>
        <end position="101"/>
    </location>
</feature>
<proteinExistence type="predicted"/>